<evidence type="ECO:0000259" key="8">
    <source>
        <dbReference type="Pfam" id="PF00150"/>
    </source>
</evidence>
<evidence type="ECO:0000256" key="7">
    <source>
        <dbReference type="RuleBase" id="RU361153"/>
    </source>
</evidence>
<keyword evidence="6" id="KW-0624">Polysaccharide degradation</keyword>
<protein>
    <recommendedName>
        <fullName evidence="8">Glycoside hydrolase family 5 domain-containing protein</fullName>
    </recommendedName>
</protein>
<evidence type="ECO:0000256" key="6">
    <source>
        <dbReference type="ARBA" id="ARBA00023326"/>
    </source>
</evidence>
<evidence type="ECO:0000313" key="9">
    <source>
        <dbReference type="EMBL" id="GGY68788.1"/>
    </source>
</evidence>
<dbReference type="Proteomes" id="UP000619761">
    <property type="component" value="Unassembled WGS sequence"/>
</dbReference>
<evidence type="ECO:0000256" key="5">
    <source>
        <dbReference type="ARBA" id="ARBA00023295"/>
    </source>
</evidence>
<keyword evidence="10" id="KW-1185">Reference proteome</keyword>
<keyword evidence="3" id="KW-0136">Cellulose degradation</keyword>
<dbReference type="PANTHER" id="PTHR31297:SF41">
    <property type="entry name" value="ENDOGLUCANASE, PUTATIVE (AFU_ORTHOLOGUE AFUA_5G01830)-RELATED"/>
    <property type="match status" value="1"/>
</dbReference>
<dbReference type="InterPro" id="IPR050386">
    <property type="entry name" value="Glycosyl_hydrolase_5"/>
</dbReference>
<gene>
    <name evidence="9" type="ORF">GCM10011613_11360</name>
</gene>
<dbReference type="InterPro" id="IPR017853">
    <property type="entry name" value="GH"/>
</dbReference>
<evidence type="ECO:0000256" key="1">
    <source>
        <dbReference type="ARBA" id="ARBA00005641"/>
    </source>
</evidence>
<comment type="caution">
    <text evidence="9">The sequence shown here is derived from an EMBL/GenBank/DDBJ whole genome shotgun (WGS) entry which is preliminary data.</text>
</comment>
<dbReference type="PROSITE" id="PS00659">
    <property type="entry name" value="GLYCOSYL_HYDROL_F5"/>
    <property type="match status" value="1"/>
</dbReference>
<name>A0ABQ3AW75_9GAMM</name>
<evidence type="ECO:0000256" key="2">
    <source>
        <dbReference type="ARBA" id="ARBA00022801"/>
    </source>
</evidence>
<keyword evidence="4" id="KW-0119">Carbohydrate metabolism</keyword>
<organism evidence="9 10">
    <name type="scientific">Cellvibrio zantedeschiae</name>
    <dbReference type="NCBI Taxonomy" id="1237077"/>
    <lineage>
        <taxon>Bacteria</taxon>
        <taxon>Pseudomonadati</taxon>
        <taxon>Pseudomonadota</taxon>
        <taxon>Gammaproteobacteria</taxon>
        <taxon>Cellvibrionales</taxon>
        <taxon>Cellvibrionaceae</taxon>
        <taxon>Cellvibrio</taxon>
    </lineage>
</organism>
<reference evidence="10" key="1">
    <citation type="journal article" date="2019" name="Int. J. Syst. Evol. Microbiol.">
        <title>The Global Catalogue of Microorganisms (GCM) 10K type strain sequencing project: providing services to taxonomists for standard genome sequencing and annotation.</title>
        <authorList>
            <consortium name="The Broad Institute Genomics Platform"/>
            <consortium name="The Broad Institute Genome Sequencing Center for Infectious Disease"/>
            <person name="Wu L."/>
            <person name="Ma J."/>
        </authorList>
    </citation>
    <scope>NUCLEOTIDE SEQUENCE [LARGE SCALE GENOMIC DNA]</scope>
    <source>
        <strain evidence="10">KCTC 32239</strain>
    </source>
</reference>
<dbReference type="Pfam" id="PF00150">
    <property type="entry name" value="Cellulase"/>
    <property type="match status" value="1"/>
</dbReference>
<dbReference type="Gene3D" id="3.20.20.80">
    <property type="entry name" value="Glycosidases"/>
    <property type="match status" value="1"/>
</dbReference>
<keyword evidence="2 7" id="KW-0378">Hydrolase</keyword>
<keyword evidence="5 7" id="KW-0326">Glycosidase</keyword>
<evidence type="ECO:0000313" key="10">
    <source>
        <dbReference type="Proteomes" id="UP000619761"/>
    </source>
</evidence>
<evidence type="ECO:0000256" key="4">
    <source>
        <dbReference type="ARBA" id="ARBA00023277"/>
    </source>
</evidence>
<comment type="similarity">
    <text evidence="1 7">Belongs to the glycosyl hydrolase 5 (cellulase A) family.</text>
</comment>
<accession>A0ABQ3AW75</accession>
<feature type="domain" description="Glycoside hydrolase family 5" evidence="8">
    <location>
        <begin position="29"/>
        <end position="321"/>
    </location>
</feature>
<sequence>MENDKSCQMRTGFDITSEMGMGWNLGNTMDASGNKASPIDDETYWGNPKTTKANMTALKAAGFNTLRLPVSWDDHTGASPDFTIDAAWMTRVEEIANYALDNGMYVIVNIHHNTGWENPTLANEANAKARLQKLWTQIATRFEKYDHHVIFETVNEPRDQKVESDSGDDDWWGNDSTYFAVLNRLNAAALDSIRNTGGNNAKRLVMMPGYTAGVAEHQLNAVVIPNDKMVALSVHSYTSYNFALNLGVGSVTTFGAADQTEIDAIFNRIDSKFLKKGIPVIMGEWGSTDKGNLAERIKQAKYYAQKSSTYKIPLVVWDNGNMAVFDPNKNQGEIMGIFNRNTNTWAFPTLLDAIMGGGK</sequence>
<dbReference type="InterPro" id="IPR018087">
    <property type="entry name" value="Glyco_hydro_5_CS"/>
</dbReference>
<evidence type="ECO:0000256" key="3">
    <source>
        <dbReference type="ARBA" id="ARBA00023001"/>
    </source>
</evidence>
<proteinExistence type="inferred from homology"/>
<dbReference type="PANTHER" id="PTHR31297">
    <property type="entry name" value="GLUCAN ENDO-1,6-BETA-GLUCOSIDASE B"/>
    <property type="match status" value="1"/>
</dbReference>
<dbReference type="SUPFAM" id="SSF51445">
    <property type="entry name" value="(Trans)glycosidases"/>
    <property type="match status" value="1"/>
</dbReference>
<dbReference type="InterPro" id="IPR001547">
    <property type="entry name" value="Glyco_hydro_5"/>
</dbReference>
<dbReference type="EMBL" id="BMYZ01000001">
    <property type="protein sequence ID" value="GGY68788.1"/>
    <property type="molecule type" value="Genomic_DNA"/>
</dbReference>